<keyword evidence="1" id="KW-1133">Transmembrane helix</keyword>
<accession>A0AAU8I272</accession>
<keyword evidence="1" id="KW-0812">Transmembrane</keyword>
<dbReference type="SUPFAM" id="SSF53474">
    <property type="entry name" value="alpha/beta-Hydrolases"/>
    <property type="match status" value="1"/>
</dbReference>
<reference evidence="3" key="1">
    <citation type="submission" date="2023-08" db="EMBL/GenBank/DDBJ databases">
        <title>Complete genome sequence of Xanthomonas indica.</title>
        <authorList>
            <person name="Patil P.B."/>
            <person name="Rana R."/>
        </authorList>
    </citation>
    <scope>NUCLEOTIDE SEQUENCE</scope>
    <source>
        <strain evidence="3">PPL560</strain>
    </source>
</reference>
<sequence>MPCGHAGEGRGVRRQRWHHVALACVVLGLALCAGGCASVTLQRVDAARYIQAKRGDALSAARPSDAALQTLNVAGLDAARCTATVAPCVEQLLGNTDLDQERALATASELSLLAAQRAAKQQPDGDATLAAWLQAARYAYSYLFFSGRTPSERAFEERQTQVRDYYNYAVQQAVTALFARYRRHPPATHDAGAQIAALPEWTVTLDASGIGSPKDMPMPEAMLAASGLRFDGLRSVYRRDGFGAEMVAVLPRPAPDAIGAADAAPAYSDMPTPNLTVLLRFDGRTLKEVLAGHSAHVEVHDPSLSERVATGGADVPLAANFSAGYGVWMARAGFAAQSLRTLLGLGHGIDRPHVFLTQPYDPNRRVLVLLHGLASSPEAWVNLANDLLGDPQVRARYQIWLVYYPTNLPIPYTHLQVRTALQQTLDQFDPQRRSVSAHDMVLIGHSMGGVLARLMVSSSDGERLWRTLFDGAALDPQARQALQARLGPMLHFAPMPEVSEAIFLATPQRGTPEAAGTLGELARAVIGLPRRVLDQFKDIAGKDMLGPLPNSIDSLSDRDPFILAAAQLPISPQVTYHSIIGQEDPRVPLTQSSDGIVPYWSAHLPGAASETVVVSGHSVQQTPQAILQIRRLLH</sequence>
<dbReference type="EMBL" id="CP131914">
    <property type="protein sequence ID" value="XCI79297.1"/>
    <property type="molecule type" value="Genomic_DNA"/>
</dbReference>
<feature type="transmembrane region" description="Helical" evidence="1">
    <location>
        <begin position="20"/>
        <end position="41"/>
    </location>
</feature>
<evidence type="ECO:0000256" key="1">
    <source>
        <dbReference type="SAM" id="Phobius"/>
    </source>
</evidence>
<organism evidence="3">
    <name type="scientific">Xanthomonas indica</name>
    <dbReference type="NCBI Taxonomy" id="2912242"/>
    <lineage>
        <taxon>Bacteria</taxon>
        <taxon>Pseudomonadati</taxon>
        <taxon>Pseudomonadota</taxon>
        <taxon>Gammaproteobacteria</taxon>
        <taxon>Lysobacterales</taxon>
        <taxon>Lysobacteraceae</taxon>
        <taxon>Xanthomonas</taxon>
    </lineage>
</organism>
<feature type="domain" description="AB hydrolase-1" evidence="2">
    <location>
        <begin position="367"/>
        <end position="627"/>
    </location>
</feature>
<evidence type="ECO:0000313" key="3">
    <source>
        <dbReference type="EMBL" id="XCI79297.1"/>
    </source>
</evidence>
<keyword evidence="3" id="KW-0378">Hydrolase</keyword>
<dbReference type="KEGG" id="xin:Q7W82_13485"/>
<name>A0AAU8I272_9XANT</name>
<dbReference type="AlphaFoldDB" id="A0AAU8I272"/>
<dbReference type="InterPro" id="IPR000073">
    <property type="entry name" value="AB_hydrolase_1"/>
</dbReference>
<protein>
    <submittedName>
        <fullName evidence="3">Alpha/beta hydrolase</fullName>
    </submittedName>
</protein>
<dbReference type="InterPro" id="IPR029058">
    <property type="entry name" value="AB_hydrolase_fold"/>
</dbReference>
<dbReference type="Pfam" id="PF12697">
    <property type="entry name" value="Abhydrolase_6"/>
    <property type="match status" value="1"/>
</dbReference>
<dbReference type="GO" id="GO:0016787">
    <property type="term" value="F:hydrolase activity"/>
    <property type="evidence" value="ECO:0007669"/>
    <property type="project" value="UniProtKB-KW"/>
</dbReference>
<dbReference type="Gene3D" id="3.40.50.1820">
    <property type="entry name" value="alpha/beta hydrolase"/>
    <property type="match status" value="1"/>
</dbReference>
<keyword evidence="1" id="KW-0472">Membrane</keyword>
<proteinExistence type="predicted"/>
<evidence type="ECO:0000259" key="2">
    <source>
        <dbReference type="Pfam" id="PF12697"/>
    </source>
</evidence>
<gene>
    <name evidence="3" type="ORF">Q7W82_13485</name>
</gene>